<keyword evidence="1" id="KW-1133">Transmembrane helix</keyword>
<accession>A0A0F9D745</accession>
<organism evidence="2">
    <name type="scientific">marine sediment metagenome</name>
    <dbReference type="NCBI Taxonomy" id="412755"/>
    <lineage>
        <taxon>unclassified sequences</taxon>
        <taxon>metagenomes</taxon>
        <taxon>ecological metagenomes</taxon>
    </lineage>
</organism>
<proteinExistence type="predicted"/>
<dbReference type="AlphaFoldDB" id="A0A0F9D745"/>
<reference evidence="2" key="1">
    <citation type="journal article" date="2015" name="Nature">
        <title>Complex archaea that bridge the gap between prokaryotes and eukaryotes.</title>
        <authorList>
            <person name="Spang A."/>
            <person name="Saw J.H."/>
            <person name="Jorgensen S.L."/>
            <person name="Zaremba-Niedzwiedzka K."/>
            <person name="Martijn J."/>
            <person name="Lind A.E."/>
            <person name="van Eijk R."/>
            <person name="Schleper C."/>
            <person name="Guy L."/>
            <person name="Ettema T.J."/>
        </authorList>
    </citation>
    <scope>NUCLEOTIDE SEQUENCE</scope>
</reference>
<comment type="caution">
    <text evidence="2">The sequence shown here is derived from an EMBL/GenBank/DDBJ whole genome shotgun (WGS) entry which is preliminary data.</text>
</comment>
<evidence type="ECO:0000256" key="1">
    <source>
        <dbReference type="SAM" id="Phobius"/>
    </source>
</evidence>
<feature type="non-terminal residue" evidence="2">
    <location>
        <position position="58"/>
    </location>
</feature>
<dbReference type="EMBL" id="LAZR01043097">
    <property type="protein sequence ID" value="KKL07913.1"/>
    <property type="molecule type" value="Genomic_DNA"/>
</dbReference>
<sequence>MNFTTKKKSSNIVLLIASFGIVSLILWNTNSFFKKFKEEERLKMEIWATAQSEFQQSS</sequence>
<keyword evidence="1" id="KW-0812">Transmembrane</keyword>
<gene>
    <name evidence="2" type="ORF">LCGC14_2581220</name>
</gene>
<name>A0A0F9D745_9ZZZZ</name>
<evidence type="ECO:0000313" key="2">
    <source>
        <dbReference type="EMBL" id="KKL07913.1"/>
    </source>
</evidence>
<feature type="transmembrane region" description="Helical" evidence="1">
    <location>
        <begin position="12"/>
        <end position="33"/>
    </location>
</feature>
<protein>
    <submittedName>
        <fullName evidence="2">Uncharacterized protein</fullName>
    </submittedName>
</protein>
<keyword evidence="1" id="KW-0472">Membrane</keyword>